<dbReference type="GeneID" id="43426572"/>
<sequence length="391" mass="44165">MLRLALAVRDTDGEDLVAEEILDDLPRSQSAAADVLREAGLLRPRQRRRPVIPPKPCRSCRHCDCWGFRSVCSGRNSWSTWPGRHPVGDCRRWGRRGVPLSDGICRACCLHIDHHGPETREQTWTQLWFGGDLAPRLAIRPGTLAYPAPANKVRHRTALARTPAPPVSPHMINPAQTTLFDARRDWTCITVGELDRLPSFTPAAQSLLDDFRQHARQQGWDEQVQRLAARSLRILLARLGAEAPIHEADIRSLPADRPGTSARRIQQFLTRRGMVILAPARQVDIHQRAVDQRIQTFPGQIADELRRWVLVVRGEGRREHPAMPFETIRKYLGYFYPVLTDWAARVTSLREITKDDIQDALAQRPGSTGRDLRSALRSLFQGSQAGTTHLP</sequence>
<name>A0ABV9VIN5_STRAZ</name>
<evidence type="ECO:0000313" key="2">
    <source>
        <dbReference type="Proteomes" id="UP001595908"/>
    </source>
</evidence>
<evidence type="ECO:0000313" key="1">
    <source>
        <dbReference type="EMBL" id="MFC4983376.1"/>
    </source>
</evidence>
<dbReference type="Proteomes" id="UP001595908">
    <property type="component" value="Unassembled WGS sequence"/>
</dbReference>
<reference evidence="2" key="1">
    <citation type="journal article" date="2019" name="Int. J. Syst. Evol. Microbiol.">
        <title>The Global Catalogue of Microorganisms (GCM) 10K type strain sequencing project: providing services to taxonomists for standard genome sequencing and annotation.</title>
        <authorList>
            <consortium name="The Broad Institute Genomics Platform"/>
            <consortium name="The Broad Institute Genome Sequencing Center for Infectious Disease"/>
            <person name="Wu L."/>
            <person name="Ma J."/>
        </authorList>
    </citation>
    <scope>NUCLEOTIDE SEQUENCE [LARGE SCALE GENOMIC DNA]</scope>
    <source>
        <strain evidence="2">ICMP 257</strain>
    </source>
</reference>
<comment type="caution">
    <text evidence="1">The sequence shown here is derived from an EMBL/GenBank/DDBJ whole genome shotgun (WGS) entry which is preliminary data.</text>
</comment>
<keyword evidence="2" id="KW-1185">Reference proteome</keyword>
<proteinExistence type="predicted"/>
<gene>
    <name evidence="1" type="ORF">ACFPL4_34445</name>
</gene>
<accession>A0ABV9VIN5</accession>
<organism evidence="1 2">
    <name type="scientific">Streptomyces atroolivaceus</name>
    <dbReference type="NCBI Taxonomy" id="66869"/>
    <lineage>
        <taxon>Bacteria</taxon>
        <taxon>Bacillati</taxon>
        <taxon>Actinomycetota</taxon>
        <taxon>Actinomycetes</taxon>
        <taxon>Kitasatosporales</taxon>
        <taxon>Streptomycetaceae</taxon>
        <taxon>Streptomyces</taxon>
    </lineage>
</organism>
<dbReference type="RefSeq" id="WP_033305627.1">
    <property type="nucleotide sequence ID" value="NZ_JBHSJE010000016.1"/>
</dbReference>
<dbReference type="EMBL" id="JBHSJE010000016">
    <property type="protein sequence ID" value="MFC4983376.1"/>
    <property type="molecule type" value="Genomic_DNA"/>
</dbReference>
<protein>
    <submittedName>
        <fullName evidence="1">Uncharacterized protein</fullName>
    </submittedName>
</protein>